<dbReference type="AlphaFoldDB" id="A0A452TYK6"/>
<dbReference type="Gene3D" id="3.30.300.130">
    <property type="entry name" value="Fe-S cluster assembly (FSCA)"/>
    <property type="match status" value="1"/>
</dbReference>
<sequence length="167" mass="17897">EVGGHLCGPAAWWGQLPGELDAGPLLVCEHSGGHLVTVDEEDKQVPNSSGVHGVFDPICSISVPELPQPLEEWNVAEQVQVQVNCPENTAAVAFIPILLHRSTATRISLSIKNGMHVTPGIPALERAALQAVRTELEITPLLSIVQAFAFIIENLEISISKKKKSST</sequence>
<dbReference type="Ensembl" id="ENSUMAT00000015900.1">
    <property type="protein sequence ID" value="ENSUMAP00000013395.1"/>
    <property type="gene ID" value="ENSUMAG00000009900.1"/>
</dbReference>
<accession>A0A452TYK6</accession>
<name>A0A452TYK6_URSMA</name>
<organism evidence="1">
    <name type="scientific">Ursus maritimus</name>
    <name type="common">Polar bear</name>
    <name type="synonym">Thalarctos maritimus</name>
    <dbReference type="NCBI Taxonomy" id="29073"/>
    <lineage>
        <taxon>Eukaryota</taxon>
        <taxon>Metazoa</taxon>
        <taxon>Chordata</taxon>
        <taxon>Craniata</taxon>
        <taxon>Vertebrata</taxon>
        <taxon>Euteleostomi</taxon>
        <taxon>Mammalia</taxon>
        <taxon>Eutheria</taxon>
        <taxon>Laurasiatheria</taxon>
        <taxon>Carnivora</taxon>
        <taxon>Caniformia</taxon>
        <taxon>Ursidae</taxon>
        <taxon>Ursus</taxon>
    </lineage>
</organism>
<protein>
    <submittedName>
        <fullName evidence="1">Uncharacterized protein</fullName>
    </submittedName>
</protein>
<proteinExistence type="predicted"/>
<reference evidence="1" key="1">
    <citation type="submission" date="2019-03" db="UniProtKB">
        <authorList>
            <consortium name="Ensembl"/>
        </authorList>
    </citation>
    <scope>IDENTIFICATION</scope>
</reference>
<dbReference type="InterPro" id="IPR034904">
    <property type="entry name" value="FSCA_dom_sf"/>
</dbReference>
<evidence type="ECO:0000313" key="1">
    <source>
        <dbReference type="Ensembl" id="ENSUMAP00000013395"/>
    </source>
</evidence>